<comment type="catalytic activity">
    <reaction evidence="1 11">
        <text>S-ubiquitinyl-[E2 ubiquitin-conjugating enzyme]-L-cysteine + [acceptor protein]-L-lysine = [E2 ubiquitin-conjugating enzyme]-L-cysteine + N(6)-ubiquitinyl-[acceptor protein]-L-lysine.</text>
        <dbReference type="EC" id="2.3.2.27"/>
    </reaction>
</comment>
<evidence type="ECO:0000256" key="2">
    <source>
        <dbReference type="ARBA" id="ARBA00004514"/>
    </source>
</evidence>
<organism evidence="15 16">
    <name type="scientific">Ciona intestinalis</name>
    <name type="common">Transparent sea squirt</name>
    <name type="synonym">Ascidia intestinalis</name>
    <dbReference type="NCBI Taxonomy" id="7719"/>
    <lineage>
        <taxon>Eukaryota</taxon>
        <taxon>Metazoa</taxon>
        <taxon>Chordata</taxon>
        <taxon>Tunicata</taxon>
        <taxon>Ascidiacea</taxon>
        <taxon>Phlebobranchia</taxon>
        <taxon>Cionidae</taxon>
        <taxon>Ciona</taxon>
    </lineage>
</organism>
<evidence type="ECO:0000256" key="3">
    <source>
        <dbReference type="ARBA" id="ARBA00022490"/>
    </source>
</evidence>
<gene>
    <name evidence="15" type="primary">LOC100175838</name>
</gene>
<keyword evidence="8 11" id="KW-0833">Ubl conjugation pathway</keyword>
<evidence type="ECO:0000313" key="16">
    <source>
        <dbReference type="Proteomes" id="UP000008144"/>
    </source>
</evidence>
<dbReference type="UniPathway" id="UPA00143"/>
<feature type="domain" description="RING-type" evidence="13">
    <location>
        <begin position="7"/>
        <end position="45"/>
    </location>
</feature>
<dbReference type="GO" id="GO:0072572">
    <property type="term" value="F:poly-ADP-D-ribose binding"/>
    <property type="evidence" value="ECO:0000318"/>
    <property type="project" value="GO_Central"/>
</dbReference>
<keyword evidence="16" id="KW-1185">Reference proteome</keyword>
<accession>A0A1W2W793</accession>
<dbReference type="Pfam" id="PF13920">
    <property type="entry name" value="zf-C3HC4_3"/>
    <property type="match status" value="1"/>
</dbReference>
<dbReference type="SMART" id="SM00678">
    <property type="entry name" value="WWE"/>
    <property type="match status" value="1"/>
</dbReference>
<evidence type="ECO:0000256" key="4">
    <source>
        <dbReference type="ARBA" id="ARBA00022679"/>
    </source>
</evidence>
<protein>
    <recommendedName>
        <fullName evidence="11">E3 ubiquitin-protein ligase</fullName>
        <ecNumber evidence="11">2.3.2.27</ecNumber>
    </recommendedName>
</protein>
<dbReference type="InterPro" id="IPR004170">
    <property type="entry name" value="WWE_dom"/>
</dbReference>
<dbReference type="GeneID" id="100175838"/>
<dbReference type="GO" id="GO:0004842">
    <property type="term" value="F:ubiquitin-protein transferase activity"/>
    <property type="evidence" value="ECO:0000318"/>
    <property type="project" value="GO_Central"/>
</dbReference>
<feature type="region of interest" description="Disordered" evidence="12">
    <location>
        <begin position="150"/>
        <end position="193"/>
    </location>
</feature>
<dbReference type="Gene3D" id="3.30.40.10">
    <property type="entry name" value="Zinc/RING finger domain, C3HC4 (zinc finger)"/>
    <property type="match status" value="1"/>
</dbReference>
<feature type="domain" description="WWE" evidence="14">
    <location>
        <begin position="65"/>
        <end position="141"/>
    </location>
</feature>
<dbReference type="STRING" id="7719.ENSCINP00000030272"/>
<dbReference type="OMA" id="MIFFENP"/>
<evidence type="ECO:0000256" key="1">
    <source>
        <dbReference type="ARBA" id="ARBA00000900"/>
    </source>
</evidence>
<evidence type="ECO:0000256" key="11">
    <source>
        <dbReference type="RuleBase" id="RU367115"/>
    </source>
</evidence>
<keyword evidence="4 11" id="KW-0808">Transferase</keyword>
<keyword evidence="3 11" id="KW-0963">Cytoplasm</keyword>
<dbReference type="Pfam" id="PF02825">
    <property type="entry name" value="WWE"/>
    <property type="match status" value="1"/>
</dbReference>
<proteinExistence type="predicted"/>
<dbReference type="KEGG" id="cin:100175838"/>
<keyword evidence="9 11" id="KW-0862">Zinc</keyword>
<dbReference type="PROSITE" id="PS00518">
    <property type="entry name" value="ZF_RING_1"/>
    <property type="match status" value="1"/>
</dbReference>
<evidence type="ECO:0000313" key="15">
    <source>
        <dbReference type="Ensembl" id="ENSCINP00000030272.1"/>
    </source>
</evidence>
<dbReference type="InterPro" id="IPR001841">
    <property type="entry name" value="Znf_RING"/>
</dbReference>
<dbReference type="PANTHER" id="PTHR13417">
    <property type="entry name" value="E3 UBIQUITIN-PROTEIN LIGASE RNF146"/>
    <property type="match status" value="1"/>
</dbReference>
<dbReference type="SUPFAM" id="SSF57850">
    <property type="entry name" value="RING/U-box"/>
    <property type="match status" value="1"/>
</dbReference>
<dbReference type="OrthoDB" id="10065815at2759"/>
<dbReference type="InterPro" id="IPR018123">
    <property type="entry name" value="WWE-dom_subgr"/>
</dbReference>
<dbReference type="InParanoid" id="A0A1W2W793"/>
<evidence type="ECO:0000259" key="13">
    <source>
        <dbReference type="PROSITE" id="PS50089"/>
    </source>
</evidence>
<dbReference type="SMART" id="SM00184">
    <property type="entry name" value="RING"/>
    <property type="match status" value="1"/>
</dbReference>
<dbReference type="eggNOG" id="KOG0824">
    <property type="taxonomic scope" value="Eukaryota"/>
</dbReference>
<evidence type="ECO:0000256" key="12">
    <source>
        <dbReference type="SAM" id="MobiDB-lite"/>
    </source>
</evidence>
<dbReference type="GO" id="GO:0008270">
    <property type="term" value="F:zinc ion binding"/>
    <property type="evidence" value="ECO:0007669"/>
    <property type="project" value="UniProtKB-UniRule"/>
</dbReference>
<dbReference type="PROSITE" id="PS50918">
    <property type="entry name" value="WWE"/>
    <property type="match status" value="1"/>
</dbReference>
<dbReference type="GeneTree" id="ENSGT00390000000358"/>
<reference evidence="15" key="2">
    <citation type="submission" date="2025-08" db="UniProtKB">
        <authorList>
            <consortium name="Ensembl"/>
        </authorList>
    </citation>
    <scope>IDENTIFICATION</scope>
</reference>
<evidence type="ECO:0000256" key="5">
    <source>
        <dbReference type="ARBA" id="ARBA00022687"/>
    </source>
</evidence>
<dbReference type="AlphaFoldDB" id="A0A1W2W793"/>
<dbReference type="InterPro" id="IPR033509">
    <property type="entry name" value="RNF146"/>
</dbReference>
<dbReference type="InterPro" id="IPR017907">
    <property type="entry name" value="Znf_RING_CS"/>
</dbReference>
<sequence length="193" mass="21773">MTEEIDCAICLQPCMQPVELPCSHVFCFLCAKGTALQSRRCALCRSEIPTSFISKPSKFTKADQTDTPSSSNTNPKYVWFYQGYNGWWQYDERTCAEIEAAYLTEVKSVDLMIAGSVYVIDFENKVQFQRNRNSRKRKIKRDIVSAPKKGVAGLSYEENSNNQPPACGNKDMASAMHLDVNDEQSPDNEGQTK</sequence>
<comment type="PTM">
    <text evidence="11">Ubiquitinated; autoubiquitinated.</text>
</comment>
<evidence type="ECO:0000256" key="8">
    <source>
        <dbReference type="ARBA" id="ARBA00022786"/>
    </source>
</evidence>
<reference evidence="16" key="1">
    <citation type="journal article" date="2002" name="Science">
        <title>The draft genome of Ciona intestinalis: insights into chordate and vertebrate origins.</title>
        <authorList>
            <person name="Dehal P."/>
            <person name="Satou Y."/>
            <person name="Campbell R.K."/>
            <person name="Chapman J."/>
            <person name="Degnan B."/>
            <person name="De Tomaso A."/>
            <person name="Davidson B."/>
            <person name="Di Gregorio A."/>
            <person name="Gelpke M."/>
            <person name="Goodstein D.M."/>
            <person name="Harafuji N."/>
            <person name="Hastings K.E."/>
            <person name="Ho I."/>
            <person name="Hotta K."/>
            <person name="Huang W."/>
            <person name="Kawashima T."/>
            <person name="Lemaire P."/>
            <person name="Martinez D."/>
            <person name="Meinertzhagen I.A."/>
            <person name="Necula S."/>
            <person name="Nonaka M."/>
            <person name="Putnam N."/>
            <person name="Rash S."/>
            <person name="Saiga H."/>
            <person name="Satake M."/>
            <person name="Terry A."/>
            <person name="Yamada L."/>
            <person name="Wang H.G."/>
            <person name="Awazu S."/>
            <person name="Azumi K."/>
            <person name="Boore J."/>
            <person name="Branno M."/>
            <person name="Chin-Bow S."/>
            <person name="DeSantis R."/>
            <person name="Doyle S."/>
            <person name="Francino P."/>
            <person name="Keys D.N."/>
            <person name="Haga S."/>
            <person name="Hayashi H."/>
            <person name="Hino K."/>
            <person name="Imai K.S."/>
            <person name="Inaba K."/>
            <person name="Kano S."/>
            <person name="Kobayashi K."/>
            <person name="Kobayashi M."/>
            <person name="Lee B.I."/>
            <person name="Makabe K.W."/>
            <person name="Manohar C."/>
            <person name="Matassi G."/>
            <person name="Medina M."/>
            <person name="Mochizuki Y."/>
            <person name="Mount S."/>
            <person name="Morishita T."/>
            <person name="Miura S."/>
            <person name="Nakayama A."/>
            <person name="Nishizaka S."/>
            <person name="Nomoto H."/>
            <person name="Ohta F."/>
            <person name="Oishi K."/>
            <person name="Rigoutsos I."/>
            <person name="Sano M."/>
            <person name="Sasaki A."/>
            <person name="Sasakura Y."/>
            <person name="Shoguchi E."/>
            <person name="Shin-i T."/>
            <person name="Spagnuolo A."/>
            <person name="Stainier D."/>
            <person name="Suzuki M.M."/>
            <person name="Tassy O."/>
            <person name="Takatori N."/>
            <person name="Tokuoka M."/>
            <person name="Yagi K."/>
            <person name="Yoshizaki F."/>
            <person name="Wada S."/>
            <person name="Zhang C."/>
            <person name="Hyatt P.D."/>
            <person name="Larimer F."/>
            <person name="Detter C."/>
            <person name="Doggett N."/>
            <person name="Glavina T."/>
            <person name="Hawkins T."/>
            <person name="Richardson P."/>
            <person name="Lucas S."/>
            <person name="Kohara Y."/>
            <person name="Levine M."/>
            <person name="Satoh N."/>
            <person name="Rokhsar D.S."/>
        </authorList>
    </citation>
    <scope>NUCLEOTIDE SEQUENCE [LARGE SCALE GENOMIC DNA]</scope>
</reference>
<dbReference type="GO" id="GO:0061630">
    <property type="term" value="F:ubiquitin protein ligase activity"/>
    <property type="evidence" value="ECO:0007669"/>
    <property type="project" value="UniProtKB-UniRule"/>
</dbReference>
<evidence type="ECO:0000256" key="6">
    <source>
        <dbReference type="ARBA" id="ARBA00022723"/>
    </source>
</evidence>
<keyword evidence="7 10" id="KW-0863">Zinc-finger</keyword>
<dbReference type="PANTHER" id="PTHR13417:SF2">
    <property type="entry name" value="E3 UBIQUITIN-PROTEIN LIGASE RNF146"/>
    <property type="match status" value="1"/>
</dbReference>
<dbReference type="SUPFAM" id="SSF117839">
    <property type="entry name" value="WWE domain"/>
    <property type="match status" value="1"/>
</dbReference>
<dbReference type="InterPro" id="IPR013083">
    <property type="entry name" value="Znf_RING/FYVE/PHD"/>
</dbReference>
<dbReference type="InterPro" id="IPR037197">
    <property type="entry name" value="WWE_dom_sf"/>
</dbReference>
<dbReference type="Proteomes" id="UP000008144">
    <property type="component" value="Unassembled WGS sequence"/>
</dbReference>
<evidence type="ECO:0000256" key="9">
    <source>
        <dbReference type="ARBA" id="ARBA00022833"/>
    </source>
</evidence>
<dbReference type="GO" id="GO:0006511">
    <property type="term" value="P:ubiquitin-dependent protein catabolic process"/>
    <property type="evidence" value="ECO:0000318"/>
    <property type="project" value="GO_Central"/>
</dbReference>
<comment type="subcellular location">
    <subcellularLocation>
        <location evidence="2 11">Cytoplasm</location>
        <location evidence="2 11">Cytosol</location>
    </subcellularLocation>
</comment>
<dbReference type="PROSITE" id="PS50089">
    <property type="entry name" value="ZF_RING_2"/>
    <property type="match status" value="1"/>
</dbReference>
<dbReference type="GO" id="GO:0005634">
    <property type="term" value="C:nucleus"/>
    <property type="evidence" value="ECO:0000318"/>
    <property type="project" value="GO_Central"/>
</dbReference>
<dbReference type="InterPro" id="IPR044110">
    <property type="entry name" value="RING-HC_RNF146"/>
</dbReference>
<evidence type="ECO:0000259" key="14">
    <source>
        <dbReference type="PROSITE" id="PS50918"/>
    </source>
</evidence>
<dbReference type="RefSeq" id="XP_002126121.1">
    <property type="nucleotide sequence ID" value="XM_002126085.5"/>
</dbReference>
<dbReference type="GO" id="GO:0051865">
    <property type="term" value="P:protein autoubiquitination"/>
    <property type="evidence" value="ECO:0007669"/>
    <property type="project" value="UniProtKB-UniRule"/>
</dbReference>
<evidence type="ECO:0000256" key="10">
    <source>
        <dbReference type="PROSITE-ProRule" id="PRU00175"/>
    </source>
</evidence>
<dbReference type="EC" id="2.3.2.27" evidence="11"/>
<dbReference type="GO" id="GO:0005737">
    <property type="term" value="C:cytoplasm"/>
    <property type="evidence" value="ECO:0000318"/>
    <property type="project" value="GO_Central"/>
</dbReference>
<dbReference type="CDD" id="cd16546">
    <property type="entry name" value="RING-HC_RNF146"/>
    <property type="match status" value="1"/>
</dbReference>
<accession>H2XKU0</accession>
<dbReference type="Ensembl" id="ENSCINT00000035610.1">
    <property type="protein sequence ID" value="ENSCINP00000030272.1"/>
    <property type="gene ID" value="ENSCING00000019008.1"/>
</dbReference>
<comment type="domain">
    <text evidence="11">The WWE domain mediates non-covalent poly(ADP-ribose)-binding.</text>
</comment>
<evidence type="ECO:0000256" key="7">
    <source>
        <dbReference type="ARBA" id="ARBA00022771"/>
    </source>
</evidence>
<dbReference type="Gene3D" id="3.30.720.50">
    <property type="match status" value="1"/>
</dbReference>
<keyword evidence="6 11" id="KW-0479">Metal-binding</keyword>
<keyword evidence="5" id="KW-0879">Wnt signaling pathway</keyword>
<reference evidence="15" key="3">
    <citation type="submission" date="2025-09" db="UniProtKB">
        <authorList>
            <consortium name="Ensembl"/>
        </authorList>
    </citation>
    <scope>IDENTIFICATION</scope>
</reference>
<comment type="function">
    <text evidence="11">E3 ubiquitin-protein ligase that specifically binds poly-ADP-ribosylated proteins and mediates their ubiquitination and subsequent degradation.</text>
</comment>
<comment type="pathway">
    <text evidence="11">Protein modification; protein ubiquitination.</text>
</comment>
<dbReference type="GO" id="GO:0005829">
    <property type="term" value="C:cytosol"/>
    <property type="evidence" value="ECO:0007669"/>
    <property type="project" value="UniProtKB-SubCell"/>
</dbReference>
<dbReference type="GO" id="GO:0016055">
    <property type="term" value="P:Wnt signaling pathway"/>
    <property type="evidence" value="ECO:0007669"/>
    <property type="project" value="UniProtKB-KW"/>
</dbReference>
<name>A0A1W2W793_CIOIN</name>